<evidence type="ECO:0000313" key="2">
    <source>
        <dbReference type="Proteomes" id="UP000447434"/>
    </source>
</evidence>
<name>A0A6A4QJN4_LUPAL</name>
<dbReference type="AlphaFoldDB" id="A0A6A4QJN4"/>
<protein>
    <submittedName>
        <fullName evidence="1">Uncharacterized protein</fullName>
    </submittedName>
</protein>
<accession>A0A6A4QJN4</accession>
<organism evidence="1 2">
    <name type="scientific">Lupinus albus</name>
    <name type="common">White lupine</name>
    <name type="synonym">Lupinus termis</name>
    <dbReference type="NCBI Taxonomy" id="3870"/>
    <lineage>
        <taxon>Eukaryota</taxon>
        <taxon>Viridiplantae</taxon>
        <taxon>Streptophyta</taxon>
        <taxon>Embryophyta</taxon>
        <taxon>Tracheophyta</taxon>
        <taxon>Spermatophyta</taxon>
        <taxon>Magnoliopsida</taxon>
        <taxon>eudicotyledons</taxon>
        <taxon>Gunneridae</taxon>
        <taxon>Pentapetalae</taxon>
        <taxon>rosids</taxon>
        <taxon>fabids</taxon>
        <taxon>Fabales</taxon>
        <taxon>Fabaceae</taxon>
        <taxon>Papilionoideae</taxon>
        <taxon>50 kb inversion clade</taxon>
        <taxon>genistoids sensu lato</taxon>
        <taxon>core genistoids</taxon>
        <taxon>Genisteae</taxon>
        <taxon>Lupinus</taxon>
    </lineage>
</organism>
<sequence>MTPLKLLISHTLADLSRLWMKRMDRSRWSLFKIESENHFSHTPVVV</sequence>
<keyword evidence="2" id="KW-1185">Reference proteome</keyword>
<proteinExistence type="predicted"/>
<gene>
    <name evidence="1" type="ORF">Lalb_Chr05g0219871</name>
</gene>
<reference evidence="2" key="1">
    <citation type="journal article" date="2020" name="Nat. Commun.">
        <title>Genome sequence of the cluster root forming white lupin.</title>
        <authorList>
            <person name="Hufnagel B."/>
            <person name="Marques A."/>
            <person name="Soriano A."/>
            <person name="Marques L."/>
            <person name="Divol F."/>
            <person name="Doumas P."/>
            <person name="Sallet E."/>
            <person name="Mancinotti D."/>
            <person name="Carrere S."/>
            <person name="Marande W."/>
            <person name="Arribat S."/>
            <person name="Keller J."/>
            <person name="Huneau C."/>
            <person name="Blein T."/>
            <person name="Aime D."/>
            <person name="Laguerre M."/>
            <person name="Taylor J."/>
            <person name="Schubert V."/>
            <person name="Nelson M."/>
            <person name="Geu-Flores F."/>
            <person name="Crespi M."/>
            <person name="Gallardo-Guerrero K."/>
            <person name="Delaux P.-M."/>
            <person name="Salse J."/>
            <person name="Berges H."/>
            <person name="Guyot R."/>
            <person name="Gouzy J."/>
            <person name="Peret B."/>
        </authorList>
    </citation>
    <scope>NUCLEOTIDE SEQUENCE [LARGE SCALE GENOMIC DNA]</scope>
    <source>
        <strain evidence="2">cv. Amiga</strain>
    </source>
</reference>
<evidence type="ECO:0000313" key="1">
    <source>
        <dbReference type="EMBL" id="KAE9613669.1"/>
    </source>
</evidence>
<comment type="caution">
    <text evidence="1">The sequence shown here is derived from an EMBL/GenBank/DDBJ whole genome shotgun (WGS) entry which is preliminary data.</text>
</comment>
<dbReference type="EMBL" id="WOCE01000005">
    <property type="protein sequence ID" value="KAE9613669.1"/>
    <property type="molecule type" value="Genomic_DNA"/>
</dbReference>
<dbReference type="Proteomes" id="UP000447434">
    <property type="component" value="Chromosome 5"/>
</dbReference>